<accession>A0A8J8T3F0</accession>
<evidence type="ECO:0000313" key="2">
    <source>
        <dbReference type="EMBL" id="TNV80764.1"/>
    </source>
</evidence>
<gene>
    <name evidence="2" type="ORF">FGO68_gene9290</name>
</gene>
<dbReference type="EMBL" id="RRYP01007065">
    <property type="protein sequence ID" value="TNV80764.1"/>
    <property type="molecule type" value="Genomic_DNA"/>
</dbReference>
<keyword evidence="3" id="KW-1185">Reference proteome</keyword>
<dbReference type="AlphaFoldDB" id="A0A8J8T3F0"/>
<dbReference type="Proteomes" id="UP000785679">
    <property type="component" value="Unassembled WGS sequence"/>
</dbReference>
<reference evidence="2" key="1">
    <citation type="submission" date="2019-06" db="EMBL/GenBank/DDBJ databases">
        <authorList>
            <person name="Zheng W."/>
        </authorList>
    </citation>
    <scope>NUCLEOTIDE SEQUENCE</scope>
    <source>
        <strain evidence="2">QDHG01</strain>
    </source>
</reference>
<evidence type="ECO:0000313" key="3">
    <source>
        <dbReference type="Proteomes" id="UP000785679"/>
    </source>
</evidence>
<feature type="compositionally biased region" description="Polar residues" evidence="1">
    <location>
        <begin position="121"/>
        <end position="132"/>
    </location>
</feature>
<sequence>MDMLAREEVQNSTTSFGQKSQGNWIMGAIRKGSMELYEAAITMLESAILNMEDAQRRLESNPQQENIDPQIPQVKVTSKERSKLPQPLGSGVMATMSSFKSLNVASARSGGGGNRVPSPRMQDSNRAPQQSYGFALSSGRKTHESNQSLGTYGEEPYFKGTARFQQH</sequence>
<organism evidence="2 3">
    <name type="scientific">Halteria grandinella</name>
    <dbReference type="NCBI Taxonomy" id="5974"/>
    <lineage>
        <taxon>Eukaryota</taxon>
        <taxon>Sar</taxon>
        <taxon>Alveolata</taxon>
        <taxon>Ciliophora</taxon>
        <taxon>Intramacronucleata</taxon>
        <taxon>Spirotrichea</taxon>
        <taxon>Stichotrichia</taxon>
        <taxon>Sporadotrichida</taxon>
        <taxon>Halteriidae</taxon>
        <taxon>Halteria</taxon>
    </lineage>
</organism>
<feature type="region of interest" description="Disordered" evidence="1">
    <location>
        <begin position="104"/>
        <end position="167"/>
    </location>
</feature>
<evidence type="ECO:0000256" key="1">
    <source>
        <dbReference type="SAM" id="MobiDB-lite"/>
    </source>
</evidence>
<feature type="region of interest" description="Disordered" evidence="1">
    <location>
        <begin position="58"/>
        <end position="92"/>
    </location>
</feature>
<proteinExistence type="predicted"/>
<protein>
    <submittedName>
        <fullName evidence="2">Uncharacterized protein</fullName>
    </submittedName>
</protein>
<name>A0A8J8T3F0_HALGN</name>
<comment type="caution">
    <text evidence="2">The sequence shown here is derived from an EMBL/GenBank/DDBJ whole genome shotgun (WGS) entry which is preliminary data.</text>
</comment>